<protein>
    <recommendedName>
        <fullName evidence="4">Variable surface protein</fullName>
    </recommendedName>
</protein>
<feature type="non-terminal residue" evidence="2">
    <location>
        <position position="1"/>
    </location>
</feature>
<feature type="non-terminal residue" evidence="2">
    <location>
        <position position="235"/>
    </location>
</feature>
<keyword evidence="1" id="KW-1133">Transmembrane helix</keyword>
<proteinExistence type="predicted"/>
<feature type="transmembrane region" description="Helical" evidence="1">
    <location>
        <begin position="127"/>
        <end position="147"/>
    </location>
</feature>
<dbReference type="EMBL" id="FLYH01000036">
    <property type="protein sequence ID" value="SCA83471.1"/>
    <property type="molecule type" value="Genomic_DNA"/>
</dbReference>
<sequence>NKFLENGSKNITSFDITTYRLLAKHAYKSEVHRTKLQNNTRDDAYNCKLMNVKGNNKMYEQLKQDKSNNIDKFLKSYKSRHAKKKGLSKLDCYYENKIFKKIDYIYNIPDNWNKDKKSFKKMILNKYGIYIFFILLPLLGLIFPVLFGKIFGSTPILELCDKTGTGHSACDKVHMTQTQCYLGEYLNAVTFIFMGIINILVIIYILIKIIKYEKIKAGKVKMNIKEYCRFCKDIF</sequence>
<dbReference type="VEuPathDB" id="PlasmoDB:PVW1_010005200"/>
<evidence type="ECO:0000313" key="2">
    <source>
        <dbReference type="EMBL" id="SCA83471.1"/>
    </source>
</evidence>
<dbReference type="Proteomes" id="UP000196402">
    <property type="component" value="Unassembled WGS sequence"/>
</dbReference>
<dbReference type="VEuPathDB" id="PlasmoDB:PVP01_0004770"/>
<reference evidence="2 3" key="1">
    <citation type="submission" date="2016-07" db="EMBL/GenBank/DDBJ databases">
        <authorList>
            <consortium name="Pathogen Informatics"/>
        </authorList>
    </citation>
    <scope>NUCLEOTIDE SEQUENCE [LARGE SCALE GENOMIC DNA]</scope>
</reference>
<keyword evidence="1" id="KW-0472">Membrane</keyword>
<accession>A0A1G4ECV2</accession>
<name>A0A1G4ECV2_PLAVI</name>
<evidence type="ECO:0000256" key="1">
    <source>
        <dbReference type="SAM" id="Phobius"/>
    </source>
</evidence>
<organism evidence="2 3">
    <name type="scientific">Plasmodium vivax</name>
    <name type="common">malaria parasite P. vivax</name>
    <dbReference type="NCBI Taxonomy" id="5855"/>
    <lineage>
        <taxon>Eukaryota</taxon>
        <taxon>Sar</taxon>
        <taxon>Alveolata</taxon>
        <taxon>Apicomplexa</taxon>
        <taxon>Aconoidasida</taxon>
        <taxon>Haemosporida</taxon>
        <taxon>Plasmodiidae</taxon>
        <taxon>Plasmodium</taxon>
        <taxon>Plasmodium (Plasmodium)</taxon>
    </lineage>
</organism>
<feature type="transmembrane region" description="Helical" evidence="1">
    <location>
        <begin position="185"/>
        <end position="207"/>
    </location>
</feature>
<evidence type="ECO:0000313" key="3">
    <source>
        <dbReference type="Proteomes" id="UP000196402"/>
    </source>
</evidence>
<evidence type="ECO:0008006" key="4">
    <source>
        <dbReference type="Google" id="ProtNLM"/>
    </source>
</evidence>
<gene>
    <name evidence="2" type="ORF">PVT01_000024100</name>
</gene>
<dbReference type="InterPro" id="IPR022139">
    <property type="entry name" value="Fam-L/Fam-M-like_plasmodium"/>
</dbReference>
<dbReference type="AlphaFoldDB" id="A0A1G4ECV2"/>
<keyword evidence="1" id="KW-0812">Transmembrane</keyword>
<dbReference type="Pfam" id="PF12420">
    <property type="entry name" value="DUF3671"/>
    <property type="match status" value="1"/>
</dbReference>